<reference evidence="1" key="1">
    <citation type="submission" date="2020-04" db="EMBL/GenBank/DDBJ databases">
        <authorList>
            <person name="Neveu A P."/>
        </authorList>
    </citation>
    <scope>NUCLEOTIDE SEQUENCE</scope>
    <source>
        <tissue evidence="1">Whole embryo</tissue>
    </source>
</reference>
<dbReference type="EMBL" id="LR790861">
    <property type="protein sequence ID" value="CAB3266723.1"/>
    <property type="molecule type" value="mRNA"/>
</dbReference>
<sequence length="151" mass="17170">MFKFHAPVLDPLDADLKQLEITCKTVRELVCHKCARPDSLQPISHVTISRNHWMFNVHVTPFVASGRSTPPLNNCSCHRCVNFITSRCYGVQAPFTLPLLLFMCSMCQLIRSRCYGVQVIIVLSEGNRHSELTPFSPLLLRMLYKSAHLIT</sequence>
<protein>
    <submittedName>
        <fullName evidence="1">Sushi, von Willebrand factor type A, EGF and pentraxin domain-containing protein 1-like</fullName>
    </submittedName>
</protein>
<accession>A0A6F9DUP2</accession>
<evidence type="ECO:0000313" key="1">
    <source>
        <dbReference type="EMBL" id="CAB3266723.1"/>
    </source>
</evidence>
<organism evidence="1">
    <name type="scientific">Phallusia mammillata</name>
    <dbReference type="NCBI Taxonomy" id="59560"/>
    <lineage>
        <taxon>Eukaryota</taxon>
        <taxon>Metazoa</taxon>
        <taxon>Chordata</taxon>
        <taxon>Tunicata</taxon>
        <taxon>Ascidiacea</taxon>
        <taxon>Phlebobranchia</taxon>
        <taxon>Ascidiidae</taxon>
        <taxon>Phallusia</taxon>
    </lineage>
</organism>
<dbReference type="AlphaFoldDB" id="A0A6F9DUP2"/>
<name>A0A6F9DUP2_9ASCI</name>
<gene>
    <name evidence="1" type="primary">Svep1-003</name>
</gene>
<proteinExistence type="evidence at transcript level"/>